<keyword evidence="10" id="KW-0732">Signal</keyword>
<dbReference type="InterPro" id="IPR002355">
    <property type="entry name" value="Cu_oxidase_Cu_BS"/>
</dbReference>
<evidence type="ECO:0000259" key="12">
    <source>
        <dbReference type="Pfam" id="PF07731"/>
    </source>
</evidence>
<evidence type="ECO:0000256" key="1">
    <source>
        <dbReference type="ARBA" id="ARBA00000349"/>
    </source>
</evidence>
<dbReference type="GeneID" id="27315541"/>
<dbReference type="EMBL" id="KN847558">
    <property type="protein sequence ID" value="KIW01054.1"/>
    <property type="molecule type" value="Genomic_DNA"/>
</dbReference>
<dbReference type="PROSITE" id="PS00080">
    <property type="entry name" value="MULTICOPPER_OXIDASE2"/>
    <property type="match status" value="1"/>
</dbReference>
<gene>
    <name evidence="14" type="ORF">PV09_07568</name>
</gene>
<evidence type="ECO:0000256" key="2">
    <source>
        <dbReference type="ARBA" id="ARBA00001935"/>
    </source>
</evidence>
<dbReference type="AlphaFoldDB" id="A0A0D2APJ0"/>
<dbReference type="FunFam" id="2.60.40.420:FF:000045">
    <property type="entry name" value="Laccase 2"/>
    <property type="match status" value="1"/>
</dbReference>
<protein>
    <recommendedName>
        <fullName evidence="4">laccase</fullName>
        <ecNumber evidence="4">1.10.3.2</ecNumber>
    </recommendedName>
</protein>
<keyword evidence="9" id="KW-0439">Lignin degradation</keyword>
<dbReference type="InterPro" id="IPR001117">
    <property type="entry name" value="Cu-oxidase_2nd"/>
</dbReference>
<dbReference type="InParanoid" id="A0A0D2APJ0"/>
<dbReference type="InterPro" id="IPR033138">
    <property type="entry name" value="Cu_oxidase_CS"/>
</dbReference>
<dbReference type="CDD" id="cd13880">
    <property type="entry name" value="CuRO_2_MaLCC_like"/>
    <property type="match status" value="1"/>
</dbReference>
<evidence type="ECO:0000259" key="11">
    <source>
        <dbReference type="Pfam" id="PF00394"/>
    </source>
</evidence>
<comment type="cofactor">
    <cofactor evidence="2">
        <name>Cu cation</name>
        <dbReference type="ChEBI" id="CHEBI:23378"/>
    </cofactor>
</comment>
<dbReference type="Gene3D" id="2.60.40.420">
    <property type="entry name" value="Cupredoxins - blue copper proteins"/>
    <property type="match status" value="3"/>
</dbReference>
<dbReference type="Pfam" id="PF07732">
    <property type="entry name" value="Cu-oxidase_3"/>
    <property type="match status" value="1"/>
</dbReference>
<evidence type="ECO:0000256" key="10">
    <source>
        <dbReference type="SAM" id="SignalP"/>
    </source>
</evidence>
<dbReference type="OrthoDB" id="2121828at2759"/>
<feature type="signal peptide" evidence="10">
    <location>
        <begin position="1"/>
        <end position="20"/>
    </location>
</feature>
<dbReference type="InterPro" id="IPR045087">
    <property type="entry name" value="Cu-oxidase_fam"/>
</dbReference>
<dbReference type="InterPro" id="IPR011707">
    <property type="entry name" value="Cu-oxidase-like_N"/>
</dbReference>
<feature type="chain" id="PRO_5002238539" description="laccase" evidence="10">
    <location>
        <begin position="21"/>
        <end position="567"/>
    </location>
</feature>
<keyword evidence="6" id="KW-0560">Oxidoreductase</keyword>
<organism evidence="14 15">
    <name type="scientific">Verruconis gallopava</name>
    <dbReference type="NCBI Taxonomy" id="253628"/>
    <lineage>
        <taxon>Eukaryota</taxon>
        <taxon>Fungi</taxon>
        <taxon>Dikarya</taxon>
        <taxon>Ascomycota</taxon>
        <taxon>Pezizomycotina</taxon>
        <taxon>Dothideomycetes</taxon>
        <taxon>Pleosporomycetidae</taxon>
        <taxon>Venturiales</taxon>
        <taxon>Sympoventuriaceae</taxon>
        <taxon>Verruconis</taxon>
    </lineage>
</organism>
<evidence type="ECO:0000256" key="8">
    <source>
        <dbReference type="ARBA" id="ARBA00023180"/>
    </source>
</evidence>
<evidence type="ECO:0000256" key="6">
    <source>
        <dbReference type="ARBA" id="ARBA00023002"/>
    </source>
</evidence>
<dbReference type="VEuPathDB" id="FungiDB:PV09_07568"/>
<dbReference type="HOGENOM" id="CLU_006504_3_2_1"/>
<dbReference type="GO" id="GO:0046274">
    <property type="term" value="P:lignin catabolic process"/>
    <property type="evidence" value="ECO:0007669"/>
    <property type="project" value="UniProtKB-KW"/>
</dbReference>
<dbReference type="PROSITE" id="PS00079">
    <property type="entry name" value="MULTICOPPER_OXIDASE1"/>
    <property type="match status" value="1"/>
</dbReference>
<keyword evidence="7" id="KW-0186">Copper</keyword>
<keyword evidence="15" id="KW-1185">Reference proteome</keyword>
<dbReference type="SUPFAM" id="SSF49503">
    <property type="entry name" value="Cupredoxins"/>
    <property type="match status" value="3"/>
</dbReference>
<dbReference type="PANTHER" id="PTHR11709:SF87">
    <property type="entry name" value="LACCASE"/>
    <property type="match status" value="1"/>
</dbReference>
<dbReference type="Proteomes" id="UP000053259">
    <property type="component" value="Unassembled WGS sequence"/>
</dbReference>
<evidence type="ECO:0000259" key="13">
    <source>
        <dbReference type="Pfam" id="PF07732"/>
    </source>
</evidence>
<reference evidence="14 15" key="1">
    <citation type="submission" date="2015-01" db="EMBL/GenBank/DDBJ databases">
        <title>The Genome Sequence of Ochroconis gallopava CBS43764.</title>
        <authorList>
            <consortium name="The Broad Institute Genomics Platform"/>
            <person name="Cuomo C."/>
            <person name="de Hoog S."/>
            <person name="Gorbushina A."/>
            <person name="Stielow B."/>
            <person name="Teixiera M."/>
            <person name="Abouelleil A."/>
            <person name="Chapman S.B."/>
            <person name="Priest M."/>
            <person name="Young S.K."/>
            <person name="Wortman J."/>
            <person name="Nusbaum C."/>
            <person name="Birren B."/>
        </authorList>
    </citation>
    <scope>NUCLEOTIDE SEQUENCE [LARGE SCALE GENOMIC DNA]</scope>
    <source>
        <strain evidence="14 15">CBS 43764</strain>
    </source>
</reference>
<evidence type="ECO:0000256" key="3">
    <source>
        <dbReference type="ARBA" id="ARBA00010609"/>
    </source>
</evidence>
<evidence type="ECO:0000256" key="9">
    <source>
        <dbReference type="ARBA" id="ARBA00023185"/>
    </source>
</evidence>
<dbReference type="InterPro" id="IPR011706">
    <property type="entry name" value="Cu-oxidase_C"/>
</dbReference>
<keyword evidence="5" id="KW-0479">Metal-binding</keyword>
<dbReference type="Pfam" id="PF00394">
    <property type="entry name" value="Cu-oxidase"/>
    <property type="match status" value="1"/>
</dbReference>
<dbReference type="Pfam" id="PF07731">
    <property type="entry name" value="Cu-oxidase_2"/>
    <property type="match status" value="1"/>
</dbReference>
<dbReference type="GO" id="GO:0052716">
    <property type="term" value="F:hydroquinone:oxygen oxidoreductase activity"/>
    <property type="evidence" value="ECO:0007669"/>
    <property type="project" value="UniProtKB-EC"/>
</dbReference>
<feature type="domain" description="Plastocyanin-like" evidence="11">
    <location>
        <begin position="192"/>
        <end position="336"/>
    </location>
</feature>
<evidence type="ECO:0000256" key="4">
    <source>
        <dbReference type="ARBA" id="ARBA00012297"/>
    </source>
</evidence>
<accession>A0A0D2APJ0</accession>
<keyword evidence="8" id="KW-0325">Glycoprotein</keyword>
<dbReference type="CDD" id="cd13854">
    <property type="entry name" value="CuRO_1_MaLCC_like"/>
    <property type="match status" value="1"/>
</dbReference>
<dbReference type="EC" id="1.10.3.2" evidence="4"/>
<dbReference type="InterPro" id="IPR008972">
    <property type="entry name" value="Cupredoxin"/>
</dbReference>
<feature type="domain" description="Plastocyanin-like" evidence="12">
    <location>
        <begin position="402"/>
        <end position="523"/>
    </location>
</feature>
<dbReference type="CDD" id="cd13901">
    <property type="entry name" value="CuRO_3_MaLCC_like"/>
    <property type="match status" value="1"/>
</dbReference>
<evidence type="ECO:0000313" key="14">
    <source>
        <dbReference type="EMBL" id="KIW01054.1"/>
    </source>
</evidence>
<comment type="catalytic activity">
    <reaction evidence="1">
        <text>4 hydroquinone + O2 = 4 benzosemiquinone + 2 H2O</text>
        <dbReference type="Rhea" id="RHEA:11276"/>
        <dbReference type="ChEBI" id="CHEBI:15377"/>
        <dbReference type="ChEBI" id="CHEBI:15379"/>
        <dbReference type="ChEBI" id="CHEBI:17594"/>
        <dbReference type="ChEBI" id="CHEBI:17977"/>
        <dbReference type="EC" id="1.10.3.2"/>
    </reaction>
</comment>
<sequence>MYSLSTIGAGLLAFTSLSSALVARGGYTACTNGASSRQCWSEGFDASTDFTKKWPETGKVVTYELEATSEIMSPDGFARPMMVFNKQYPGPTIEADWGDIIQVTVKNSLPDNGTSIHWHGLRQLHSNQMDGTNGITECPIAPGQSKTYTFKATEYGTSWYHSHYSVQYADGLVGPIKINGPTTANYDVDLGVIPLTDWFHTPVFTVLASRPAAPPTSDSILVNGKGVLNGSGEYAKIVLQGGKKNKISFVNTGINAYLHIAIDNHQMQVVAADFVPIEPFTTETLTIAVGQRYDVIIDANQAVGAYWFRVATGGGQCDGPNVKASLNDTQGAIVEYAGYTGGNPTTKSYALPTGCTDQQSPLIPYLKTNIPAPASQPTTLDLTLDTTAGVFWKVNGEAIDILWTTPTLSYIENGTYTLPANDNGLSVTGEGWTYWTIQNDTPLPHPIHLHGHNFFVIGDGAGSGQGVAYNLTNPICRDTHTVAAGGYLTIAFAIDNPGAWLMHCHIPFHISGGLGVQFLENPSQILKTVGDMSGFEEGCKTWNAYQSSIVGFQQGDSGLKRRAIRRV</sequence>
<dbReference type="PANTHER" id="PTHR11709">
    <property type="entry name" value="MULTI-COPPER OXIDASE"/>
    <property type="match status" value="1"/>
</dbReference>
<dbReference type="GO" id="GO:0005507">
    <property type="term" value="F:copper ion binding"/>
    <property type="evidence" value="ECO:0007669"/>
    <property type="project" value="InterPro"/>
</dbReference>
<comment type="similarity">
    <text evidence="3">Belongs to the multicopper oxidase family.</text>
</comment>
<evidence type="ECO:0000313" key="15">
    <source>
        <dbReference type="Proteomes" id="UP000053259"/>
    </source>
</evidence>
<dbReference type="RefSeq" id="XP_016210923.1">
    <property type="nucleotide sequence ID" value="XM_016361348.1"/>
</dbReference>
<name>A0A0D2APJ0_9PEZI</name>
<proteinExistence type="inferred from homology"/>
<evidence type="ECO:0000256" key="5">
    <source>
        <dbReference type="ARBA" id="ARBA00022723"/>
    </source>
</evidence>
<dbReference type="STRING" id="253628.A0A0D2APJ0"/>
<feature type="domain" description="Plastocyanin-like" evidence="13">
    <location>
        <begin position="69"/>
        <end position="181"/>
    </location>
</feature>
<dbReference type="FunFam" id="2.60.40.420:FF:000021">
    <property type="entry name" value="Extracellular dihydrogeodin oxidase/laccase"/>
    <property type="match status" value="1"/>
</dbReference>
<evidence type="ECO:0000256" key="7">
    <source>
        <dbReference type="ARBA" id="ARBA00023008"/>
    </source>
</evidence>